<comment type="subcellular location">
    <subcellularLocation>
        <location evidence="1">Membrane</location>
        <topology evidence="1">Multi-pass membrane protein</topology>
    </subcellularLocation>
</comment>
<dbReference type="InterPro" id="IPR020846">
    <property type="entry name" value="MFS_dom"/>
</dbReference>
<dbReference type="EMBL" id="KZ502718">
    <property type="protein sequence ID" value="PKU73886.1"/>
    <property type="molecule type" value="Genomic_DNA"/>
</dbReference>
<dbReference type="GO" id="GO:0016020">
    <property type="term" value="C:membrane"/>
    <property type="evidence" value="ECO:0007669"/>
    <property type="project" value="UniProtKB-SubCell"/>
</dbReference>
<evidence type="ECO:0000256" key="6">
    <source>
        <dbReference type="SAM" id="Phobius"/>
    </source>
</evidence>
<evidence type="ECO:0000256" key="5">
    <source>
        <dbReference type="ARBA" id="ARBA00023136"/>
    </source>
</evidence>
<organism evidence="8 9">
    <name type="scientific">Dendrobium catenatum</name>
    <dbReference type="NCBI Taxonomy" id="906689"/>
    <lineage>
        <taxon>Eukaryota</taxon>
        <taxon>Viridiplantae</taxon>
        <taxon>Streptophyta</taxon>
        <taxon>Embryophyta</taxon>
        <taxon>Tracheophyta</taxon>
        <taxon>Spermatophyta</taxon>
        <taxon>Magnoliopsida</taxon>
        <taxon>Liliopsida</taxon>
        <taxon>Asparagales</taxon>
        <taxon>Orchidaceae</taxon>
        <taxon>Epidendroideae</taxon>
        <taxon>Malaxideae</taxon>
        <taxon>Dendrobiinae</taxon>
        <taxon>Dendrobium</taxon>
    </lineage>
</organism>
<evidence type="ECO:0000256" key="3">
    <source>
        <dbReference type="ARBA" id="ARBA00022692"/>
    </source>
</evidence>
<feature type="domain" description="Major facilitator superfamily (MFS) profile" evidence="7">
    <location>
        <begin position="1"/>
        <end position="71"/>
    </location>
</feature>
<evidence type="ECO:0000256" key="4">
    <source>
        <dbReference type="ARBA" id="ARBA00022989"/>
    </source>
</evidence>
<keyword evidence="2" id="KW-0813">Transport</keyword>
<dbReference type="Pfam" id="PF00083">
    <property type="entry name" value="Sugar_tr"/>
    <property type="match status" value="1"/>
</dbReference>
<evidence type="ECO:0000313" key="8">
    <source>
        <dbReference type="EMBL" id="PKU73886.1"/>
    </source>
</evidence>
<dbReference type="Gene3D" id="1.20.1250.20">
    <property type="entry name" value="MFS general substrate transporter like domains"/>
    <property type="match status" value="1"/>
</dbReference>
<evidence type="ECO:0000256" key="1">
    <source>
        <dbReference type="ARBA" id="ARBA00004141"/>
    </source>
</evidence>
<dbReference type="AlphaFoldDB" id="A0A2I0WE04"/>
<keyword evidence="9" id="KW-1185">Reference proteome</keyword>
<reference evidence="8 9" key="2">
    <citation type="journal article" date="2017" name="Nature">
        <title>The Apostasia genome and the evolution of orchids.</title>
        <authorList>
            <person name="Zhang G.Q."/>
            <person name="Liu K.W."/>
            <person name="Li Z."/>
            <person name="Lohaus R."/>
            <person name="Hsiao Y.Y."/>
            <person name="Niu S.C."/>
            <person name="Wang J.Y."/>
            <person name="Lin Y.C."/>
            <person name="Xu Q."/>
            <person name="Chen L.J."/>
            <person name="Yoshida K."/>
            <person name="Fujiwara S."/>
            <person name="Wang Z.W."/>
            <person name="Zhang Y.Q."/>
            <person name="Mitsuda N."/>
            <person name="Wang M."/>
            <person name="Liu G.H."/>
            <person name="Pecoraro L."/>
            <person name="Huang H.X."/>
            <person name="Xiao X.J."/>
            <person name="Lin M."/>
            <person name="Wu X.Y."/>
            <person name="Wu W.L."/>
            <person name="Chen Y.Y."/>
            <person name="Chang S.B."/>
            <person name="Sakamoto S."/>
            <person name="Ohme-Takagi M."/>
            <person name="Yagi M."/>
            <person name="Zeng S.J."/>
            <person name="Shen C.Y."/>
            <person name="Yeh C.M."/>
            <person name="Luo Y.B."/>
            <person name="Tsai W.C."/>
            <person name="Van de Peer Y."/>
            <person name="Liu Z.J."/>
        </authorList>
    </citation>
    <scope>NUCLEOTIDE SEQUENCE [LARGE SCALE GENOMIC DNA]</scope>
    <source>
        <tissue evidence="8">The whole plant</tissue>
    </source>
</reference>
<dbReference type="InterPro" id="IPR036259">
    <property type="entry name" value="MFS_trans_sf"/>
</dbReference>
<dbReference type="Proteomes" id="UP000233837">
    <property type="component" value="Unassembled WGS sequence"/>
</dbReference>
<dbReference type="GO" id="GO:0022857">
    <property type="term" value="F:transmembrane transporter activity"/>
    <property type="evidence" value="ECO:0007669"/>
    <property type="project" value="InterPro"/>
</dbReference>
<dbReference type="PROSITE" id="PS50850">
    <property type="entry name" value="MFS"/>
    <property type="match status" value="1"/>
</dbReference>
<name>A0A2I0WE04_9ASPA</name>
<feature type="transmembrane region" description="Helical" evidence="6">
    <location>
        <begin position="20"/>
        <end position="44"/>
    </location>
</feature>
<keyword evidence="4 6" id="KW-1133">Transmembrane helix</keyword>
<accession>A0A2I0WE04</accession>
<dbReference type="InterPro" id="IPR050814">
    <property type="entry name" value="Myo-inositol_Transporter"/>
</dbReference>
<evidence type="ECO:0000259" key="7">
    <source>
        <dbReference type="PROSITE" id="PS50850"/>
    </source>
</evidence>
<protein>
    <submittedName>
        <fullName evidence="8">Polyol transporter 2</fullName>
    </submittedName>
</protein>
<evidence type="ECO:0000256" key="2">
    <source>
        <dbReference type="ARBA" id="ARBA00022448"/>
    </source>
</evidence>
<proteinExistence type="predicted"/>
<keyword evidence="3 6" id="KW-0812">Transmembrane</keyword>
<sequence length="71" mass="7740">MGVLSGFISNFPFSRLLEHISWPVMFLVGGSPPIIIFAGVLIVMPESPRWLVMQGRLEEAAVVLAKTSDSP</sequence>
<reference evidence="8 9" key="1">
    <citation type="journal article" date="2016" name="Sci. Rep.">
        <title>The Dendrobium catenatum Lindl. genome sequence provides insights into polysaccharide synthase, floral development and adaptive evolution.</title>
        <authorList>
            <person name="Zhang G.Q."/>
            <person name="Xu Q."/>
            <person name="Bian C."/>
            <person name="Tsai W.C."/>
            <person name="Yeh C.M."/>
            <person name="Liu K.W."/>
            <person name="Yoshida K."/>
            <person name="Zhang L.S."/>
            <person name="Chang S.B."/>
            <person name="Chen F."/>
            <person name="Shi Y."/>
            <person name="Su Y.Y."/>
            <person name="Zhang Y.Q."/>
            <person name="Chen L.J."/>
            <person name="Yin Y."/>
            <person name="Lin M."/>
            <person name="Huang H."/>
            <person name="Deng H."/>
            <person name="Wang Z.W."/>
            <person name="Zhu S.L."/>
            <person name="Zhao X."/>
            <person name="Deng C."/>
            <person name="Niu S.C."/>
            <person name="Huang J."/>
            <person name="Wang M."/>
            <person name="Liu G.H."/>
            <person name="Yang H.J."/>
            <person name="Xiao X.J."/>
            <person name="Hsiao Y.Y."/>
            <person name="Wu W.L."/>
            <person name="Chen Y.Y."/>
            <person name="Mitsuda N."/>
            <person name="Ohme-Takagi M."/>
            <person name="Luo Y.B."/>
            <person name="Van de Peer Y."/>
            <person name="Liu Z.J."/>
        </authorList>
    </citation>
    <scope>NUCLEOTIDE SEQUENCE [LARGE SCALE GENOMIC DNA]</scope>
    <source>
        <tissue evidence="8">The whole plant</tissue>
    </source>
</reference>
<dbReference type="PANTHER" id="PTHR48020">
    <property type="entry name" value="PROTON MYO-INOSITOL COTRANSPORTER"/>
    <property type="match status" value="1"/>
</dbReference>
<dbReference type="SUPFAM" id="SSF103473">
    <property type="entry name" value="MFS general substrate transporter"/>
    <property type="match status" value="1"/>
</dbReference>
<keyword evidence="5 6" id="KW-0472">Membrane</keyword>
<evidence type="ECO:0000313" key="9">
    <source>
        <dbReference type="Proteomes" id="UP000233837"/>
    </source>
</evidence>
<gene>
    <name evidence="8" type="primary">PLT2</name>
    <name evidence="8" type="ORF">MA16_Dca023303</name>
</gene>
<dbReference type="PANTHER" id="PTHR48020:SF49">
    <property type="entry name" value="SUGAR TRANSPORTER"/>
    <property type="match status" value="1"/>
</dbReference>
<dbReference type="InterPro" id="IPR005828">
    <property type="entry name" value="MFS_sugar_transport-like"/>
</dbReference>